<dbReference type="Proteomes" id="UP000828048">
    <property type="component" value="Chromosome 3"/>
</dbReference>
<evidence type="ECO:0000313" key="1">
    <source>
        <dbReference type="EMBL" id="KAH7859145.1"/>
    </source>
</evidence>
<organism evidence="1 2">
    <name type="scientific">Vaccinium darrowii</name>
    <dbReference type="NCBI Taxonomy" id="229202"/>
    <lineage>
        <taxon>Eukaryota</taxon>
        <taxon>Viridiplantae</taxon>
        <taxon>Streptophyta</taxon>
        <taxon>Embryophyta</taxon>
        <taxon>Tracheophyta</taxon>
        <taxon>Spermatophyta</taxon>
        <taxon>Magnoliopsida</taxon>
        <taxon>eudicotyledons</taxon>
        <taxon>Gunneridae</taxon>
        <taxon>Pentapetalae</taxon>
        <taxon>asterids</taxon>
        <taxon>Ericales</taxon>
        <taxon>Ericaceae</taxon>
        <taxon>Vaccinioideae</taxon>
        <taxon>Vaccinieae</taxon>
        <taxon>Vaccinium</taxon>
    </lineage>
</organism>
<proteinExistence type="predicted"/>
<protein>
    <submittedName>
        <fullName evidence="1">Uncharacterized protein</fullName>
    </submittedName>
</protein>
<gene>
    <name evidence="1" type="ORF">Vadar_032170</name>
</gene>
<accession>A0ACB7YZX2</accession>
<keyword evidence="2" id="KW-1185">Reference proteome</keyword>
<name>A0ACB7YZX2_9ERIC</name>
<evidence type="ECO:0000313" key="2">
    <source>
        <dbReference type="Proteomes" id="UP000828048"/>
    </source>
</evidence>
<sequence>MGGCDPCLDRYATTYYNRPDVQKALHVSDGQNLRKWSICNMEIFYSWSDSKESVLPIYKKLIDAGLRLWVYRLVVGSGNTRGLHSQHSEELDTRFPYLNQASHLPSFLAFFAGSPHLSNAKSAAIIVC</sequence>
<reference evidence="1 2" key="1">
    <citation type="journal article" date="2021" name="Hortic Res">
        <title>High-quality reference genome and annotation aids understanding of berry development for evergreen blueberry (Vaccinium darrowii).</title>
        <authorList>
            <person name="Yu J."/>
            <person name="Hulse-Kemp A.M."/>
            <person name="Babiker E."/>
            <person name="Staton M."/>
        </authorList>
    </citation>
    <scope>NUCLEOTIDE SEQUENCE [LARGE SCALE GENOMIC DNA]</scope>
    <source>
        <strain evidence="2">cv. NJ 8807/NJ 8810</strain>
        <tissue evidence="1">Young leaf</tissue>
    </source>
</reference>
<comment type="caution">
    <text evidence="1">The sequence shown here is derived from an EMBL/GenBank/DDBJ whole genome shotgun (WGS) entry which is preliminary data.</text>
</comment>
<dbReference type="EMBL" id="CM037153">
    <property type="protein sequence ID" value="KAH7859145.1"/>
    <property type="molecule type" value="Genomic_DNA"/>
</dbReference>